<feature type="chain" id="PRO_5046710629" evidence="1">
    <location>
        <begin position="31"/>
        <end position="155"/>
    </location>
</feature>
<keyword evidence="4" id="KW-1185">Reference proteome</keyword>
<name>A0ABV1M899_9NEIS</name>
<evidence type="ECO:0000259" key="2">
    <source>
        <dbReference type="Pfam" id="PF05433"/>
    </source>
</evidence>
<evidence type="ECO:0000256" key="1">
    <source>
        <dbReference type="SAM" id="SignalP"/>
    </source>
</evidence>
<feature type="domain" description="Glycine zipper 2TM" evidence="2">
    <location>
        <begin position="66"/>
        <end position="105"/>
    </location>
</feature>
<sequence length="155" mass="15864">MRPCLAATTLTLLSVALLGGCASMYSSDSAAVYSKSDMRQVHEVEYGKVLDVKTVKMEGDKNDLLTLGGTALGGIAGSSIGQGRGSAAGAVIGAMVGGMTAQSMQRGATKDAYELTVQTDKGRTISIVQEADVPISVGQRVKILSGNGTARVLPQ</sequence>
<dbReference type="PROSITE" id="PS51257">
    <property type="entry name" value="PROKAR_LIPOPROTEIN"/>
    <property type="match status" value="1"/>
</dbReference>
<evidence type="ECO:0000313" key="3">
    <source>
        <dbReference type="EMBL" id="MEQ6292422.1"/>
    </source>
</evidence>
<protein>
    <submittedName>
        <fullName evidence="3">Glycine zipper 2TM domain-containing protein</fullName>
    </submittedName>
</protein>
<comment type="caution">
    <text evidence="3">The sequence shown here is derived from an EMBL/GenBank/DDBJ whole genome shotgun (WGS) entry which is preliminary data.</text>
</comment>
<proteinExistence type="predicted"/>
<gene>
    <name evidence="3" type="ORF">ABNW52_17560</name>
</gene>
<dbReference type="RefSeq" id="WP_349590665.1">
    <property type="nucleotide sequence ID" value="NZ_JBEFLD010000010.1"/>
</dbReference>
<reference evidence="3" key="1">
    <citation type="submission" date="2024-06" db="EMBL/GenBank/DDBJ databases">
        <title>Genome sequence of Vogesella sp. MAHUQ-64.</title>
        <authorList>
            <person name="Huq M.A."/>
        </authorList>
    </citation>
    <scope>NUCLEOTIDE SEQUENCE</scope>
    <source>
        <strain evidence="3">MAHUQ-64</strain>
    </source>
</reference>
<feature type="signal peptide" evidence="1">
    <location>
        <begin position="1"/>
        <end position="30"/>
    </location>
</feature>
<accession>A0ABV1M899</accession>
<evidence type="ECO:0000313" key="4">
    <source>
        <dbReference type="Proteomes" id="UP001433638"/>
    </source>
</evidence>
<dbReference type="Pfam" id="PF05433">
    <property type="entry name" value="Rick_17kDa_Anti"/>
    <property type="match status" value="1"/>
</dbReference>
<keyword evidence="1" id="KW-0732">Signal</keyword>
<dbReference type="Proteomes" id="UP001433638">
    <property type="component" value="Unassembled WGS sequence"/>
</dbReference>
<organism evidence="3 4">
    <name type="scientific">Vogesella oryzagri</name>
    <dbReference type="NCBI Taxonomy" id="3160864"/>
    <lineage>
        <taxon>Bacteria</taxon>
        <taxon>Pseudomonadati</taxon>
        <taxon>Pseudomonadota</taxon>
        <taxon>Betaproteobacteria</taxon>
        <taxon>Neisseriales</taxon>
        <taxon>Chromobacteriaceae</taxon>
        <taxon>Vogesella</taxon>
    </lineage>
</organism>
<dbReference type="InterPro" id="IPR008816">
    <property type="entry name" value="Gly_zipper_2TM_dom"/>
</dbReference>
<dbReference type="EMBL" id="JBEFLD010000010">
    <property type="protein sequence ID" value="MEQ6292422.1"/>
    <property type="molecule type" value="Genomic_DNA"/>
</dbReference>